<feature type="domain" description="YdbS-like PH" evidence="3">
    <location>
        <begin position="60"/>
        <end position="138"/>
    </location>
</feature>
<reference evidence="4 5" key="1">
    <citation type="submission" date="2021-08" db="EMBL/GenBank/DDBJ databases">
        <title>Nocardioides bacterium WL0053 sp. nov., isolated from the sediment.</title>
        <authorList>
            <person name="Wang L."/>
            <person name="Zhang D."/>
            <person name="Zhang A."/>
        </authorList>
    </citation>
    <scope>NUCLEOTIDE SEQUENCE [LARGE SCALE GENOMIC DNA]</scope>
    <source>
        <strain evidence="4 5">WL0053</strain>
    </source>
</reference>
<dbReference type="Proteomes" id="UP000754710">
    <property type="component" value="Unassembled WGS sequence"/>
</dbReference>
<feature type="compositionally biased region" description="Low complexity" evidence="1">
    <location>
        <begin position="160"/>
        <end position="181"/>
    </location>
</feature>
<feature type="transmembrane region" description="Helical" evidence="2">
    <location>
        <begin position="12"/>
        <end position="30"/>
    </location>
</feature>
<keyword evidence="5" id="KW-1185">Reference proteome</keyword>
<feature type="transmembrane region" description="Helical" evidence="2">
    <location>
        <begin position="199"/>
        <end position="223"/>
    </location>
</feature>
<feature type="transmembrane region" description="Helical" evidence="2">
    <location>
        <begin position="42"/>
        <end position="61"/>
    </location>
</feature>
<dbReference type="InterPro" id="IPR005182">
    <property type="entry name" value="YdbS-like_PH"/>
</dbReference>
<protein>
    <submittedName>
        <fullName evidence="4">PH domain-containing protein</fullName>
    </submittedName>
</protein>
<keyword evidence="2" id="KW-0812">Transmembrane</keyword>
<feature type="domain" description="YdbS-like PH" evidence="3">
    <location>
        <begin position="373"/>
        <end position="432"/>
    </location>
</feature>
<dbReference type="RefSeq" id="WP_221024172.1">
    <property type="nucleotide sequence ID" value="NZ_JAIEZQ010000001.1"/>
</dbReference>
<dbReference type="Pfam" id="PF03703">
    <property type="entry name" value="bPH_2"/>
    <property type="match status" value="3"/>
</dbReference>
<dbReference type="EMBL" id="JAIEZQ010000001">
    <property type="protein sequence ID" value="MBY9074503.1"/>
    <property type="molecule type" value="Genomic_DNA"/>
</dbReference>
<gene>
    <name evidence="4" type="ORF">K1X13_06695</name>
</gene>
<keyword evidence="2" id="KW-1133">Transmembrane helix</keyword>
<feature type="transmembrane region" description="Helical" evidence="2">
    <location>
        <begin position="229"/>
        <end position="247"/>
    </location>
</feature>
<evidence type="ECO:0000256" key="1">
    <source>
        <dbReference type="SAM" id="MobiDB-lite"/>
    </source>
</evidence>
<feature type="region of interest" description="Disordered" evidence="1">
    <location>
        <begin position="151"/>
        <end position="182"/>
    </location>
</feature>
<sequence length="467" mass="50192">MTDRPFRRLSPLTPVVRGFIVVVAAGTTVLRDVTRGDLGPAAVLLGMLLVGGGVFGIASWYRTKFWIEADELRVDTGVISRQSRRIRIDRLQGIDIVQPFVARLFGLAELRMDVAGGHAREGSLAFLPLGEARELKDLLLTHRDEVRARTAPPEARLAVEGPAPTAEGATPTPQSAPVAAVPAPPGPERVLARVDLGTLMLSTLLSVETIVLVVLGTGLLAVFVASGEWLGASAVAPLLAGLGVVLFKRVSGNYGFTVSETPAGLQVRRGLFDLTAQTITVARIQGLVVTEPLLWRWLGWSRLDVSIAGYGDSSEDEGPAPSTVLPVGQRAAVAFLARHVLAGDEVAQATLHPAPRGARWAAPVGWRYMAAGATDRLVVSREGWLTRRTHAAPHARVQSVRVTQGPWQRRLGLADLHLDSPPGPTRVRARNRVAAETREWFDVEVRVSREARRRLGRPASPSVPPSP</sequence>
<proteinExistence type="predicted"/>
<evidence type="ECO:0000313" key="5">
    <source>
        <dbReference type="Proteomes" id="UP000754710"/>
    </source>
</evidence>
<evidence type="ECO:0000256" key="2">
    <source>
        <dbReference type="SAM" id="Phobius"/>
    </source>
</evidence>
<accession>A0ABS7RHJ4</accession>
<feature type="domain" description="YdbS-like PH" evidence="3">
    <location>
        <begin position="257"/>
        <end position="312"/>
    </location>
</feature>
<organism evidence="4 5">
    <name type="scientific">Nocardioides jiangsuensis</name>
    <dbReference type="NCBI Taxonomy" id="2866161"/>
    <lineage>
        <taxon>Bacteria</taxon>
        <taxon>Bacillati</taxon>
        <taxon>Actinomycetota</taxon>
        <taxon>Actinomycetes</taxon>
        <taxon>Propionibacteriales</taxon>
        <taxon>Nocardioidaceae</taxon>
        <taxon>Nocardioides</taxon>
    </lineage>
</organism>
<name>A0ABS7RHJ4_9ACTN</name>
<dbReference type="PANTHER" id="PTHR34473:SF2">
    <property type="entry name" value="UPF0699 TRANSMEMBRANE PROTEIN YDBT"/>
    <property type="match status" value="1"/>
</dbReference>
<dbReference type="InterPro" id="IPR014529">
    <property type="entry name" value="UCP026631"/>
</dbReference>
<comment type="caution">
    <text evidence="4">The sequence shown here is derived from an EMBL/GenBank/DDBJ whole genome shotgun (WGS) entry which is preliminary data.</text>
</comment>
<dbReference type="PIRSF" id="PIRSF026631">
    <property type="entry name" value="UCP026631"/>
    <property type="match status" value="1"/>
</dbReference>
<keyword evidence="2" id="KW-0472">Membrane</keyword>
<evidence type="ECO:0000313" key="4">
    <source>
        <dbReference type="EMBL" id="MBY9074503.1"/>
    </source>
</evidence>
<dbReference type="PANTHER" id="PTHR34473">
    <property type="entry name" value="UPF0699 TRANSMEMBRANE PROTEIN YDBS"/>
    <property type="match status" value="1"/>
</dbReference>
<evidence type="ECO:0000259" key="3">
    <source>
        <dbReference type="Pfam" id="PF03703"/>
    </source>
</evidence>